<proteinExistence type="predicted"/>
<protein>
    <submittedName>
        <fullName evidence="1">Uncharacterized protein</fullName>
    </submittedName>
</protein>
<sequence length="56" mass="6360">MIHPNIRNILSLITEAECLDIIILSIIDGELTNIKSKYLLVEDTGAKELEHDRTIK</sequence>
<dbReference type="AlphaFoldDB" id="A0A645GH25"/>
<evidence type="ECO:0000313" key="1">
    <source>
        <dbReference type="EMBL" id="MPN25099.1"/>
    </source>
</evidence>
<dbReference type="EMBL" id="VSSQ01074154">
    <property type="protein sequence ID" value="MPN25099.1"/>
    <property type="molecule type" value="Genomic_DNA"/>
</dbReference>
<comment type="caution">
    <text evidence="1">The sequence shown here is derived from an EMBL/GenBank/DDBJ whole genome shotgun (WGS) entry which is preliminary data.</text>
</comment>
<accession>A0A645GH25</accession>
<gene>
    <name evidence="1" type="ORF">SDC9_172506</name>
</gene>
<name>A0A645GH25_9ZZZZ</name>
<reference evidence="1" key="1">
    <citation type="submission" date="2019-08" db="EMBL/GenBank/DDBJ databases">
        <authorList>
            <person name="Kucharzyk K."/>
            <person name="Murdoch R.W."/>
            <person name="Higgins S."/>
            <person name="Loffler F."/>
        </authorList>
    </citation>
    <scope>NUCLEOTIDE SEQUENCE</scope>
</reference>
<organism evidence="1">
    <name type="scientific">bioreactor metagenome</name>
    <dbReference type="NCBI Taxonomy" id="1076179"/>
    <lineage>
        <taxon>unclassified sequences</taxon>
        <taxon>metagenomes</taxon>
        <taxon>ecological metagenomes</taxon>
    </lineage>
</organism>